<evidence type="ECO:0000313" key="17">
    <source>
        <dbReference type="EMBL" id="OAX83378.1"/>
    </source>
</evidence>
<dbReference type="PANTHER" id="PTHR24056">
    <property type="entry name" value="CELL DIVISION PROTEIN KINASE"/>
    <property type="match status" value="1"/>
</dbReference>
<gene>
    <name evidence="17" type="ORF">ACJ72_02270</name>
</gene>
<dbReference type="GO" id="GO:0005737">
    <property type="term" value="C:cytoplasm"/>
    <property type="evidence" value="ECO:0007669"/>
    <property type="project" value="TreeGrafter"/>
</dbReference>
<dbReference type="SUPFAM" id="SSF56112">
    <property type="entry name" value="Protein kinase-like (PK-like)"/>
    <property type="match status" value="1"/>
</dbReference>
<keyword evidence="6 17" id="KW-0418">Kinase</keyword>
<dbReference type="FunFam" id="3.30.200.20:FF:000062">
    <property type="entry name" value="PHO system negative regulator"/>
    <property type="match status" value="1"/>
</dbReference>
<evidence type="ECO:0000256" key="8">
    <source>
        <dbReference type="ARBA" id="ARBA00041795"/>
    </source>
</evidence>
<comment type="catalytic activity">
    <reaction evidence="10">
        <text>L-seryl-[protein] + ATP = O-phospho-L-seryl-[protein] + ADP + H(+)</text>
        <dbReference type="Rhea" id="RHEA:17989"/>
        <dbReference type="Rhea" id="RHEA-COMP:9863"/>
        <dbReference type="Rhea" id="RHEA-COMP:11604"/>
        <dbReference type="ChEBI" id="CHEBI:15378"/>
        <dbReference type="ChEBI" id="CHEBI:29999"/>
        <dbReference type="ChEBI" id="CHEBI:30616"/>
        <dbReference type="ChEBI" id="CHEBI:83421"/>
        <dbReference type="ChEBI" id="CHEBI:456216"/>
        <dbReference type="EC" id="2.7.11.22"/>
    </reaction>
</comment>
<dbReference type="STRING" id="1658172.A0A1B7P317"/>
<evidence type="ECO:0000256" key="15">
    <source>
        <dbReference type="RuleBase" id="RU000304"/>
    </source>
</evidence>
<reference evidence="17 18" key="1">
    <citation type="submission" date="2015-07" db="EMBL/GenBank/DDBJ databases">
        <title>Emmonsia species relationships and genome sequence.</title>
        <authorList>
            <person name="Cuomo C.A."/>
            <person name="Schwartz I.S."/>
            <person name="Kenyon C."/>
            <person name="de Hoog G.S."/>
            <person name="Govender N.P."/>
            <person name="Botha A."/>
            <person name="Moreno L."/>
            <person name="de Vries M."/>
            <person name="Munoz J.F."/>
            <person name="Stielow J.B."/>
        </authorList>
    </citation>
    <scope>NUCLEOTIDE SEQUENCE [LARGE SCALE GENOMIC DNA]</scope>
    <source>
        <strain evidence="17 18">CBS 136260</strain>
    </source>
</reference>
<evidence type="ECO:0000256" key="5">
    <source>
        <dbReference type="ARBA" id="ARBA00022741"/>
    </source>
</evidence>
<dbReference type="InterPro" id="IPR008271">
    <property type="entry name" value="Ser/Thr_kinase_AS"/>
</dbReference>
<dbReference type="InterPro" id="IPR000719">
    <property type="entry name" value="Prot_kinase_dom"/>
</dbReference>
<accession>A0A1B7P317</accession>
<proteinExistence type="inferred from homology"/>
<evidence type="ECO:0000256" key="14">
    <source>
        <dbReference type="PROSITE-ProRule" id="PRU10141"/>
    </source>
</evidence>
<dbReference type="EC" id="2.7.11.22" evidence="2"/>
<feature type="binding site" evidence="14">
    <location>
        <position position="118"/>
    </location>
    <ligand>
        <name>ATP</name>
        <dbReference type="ChEBI" id="CHEBI:30616"/>
    </ligand>
</feature>
<sequence length="385" mass="44248">MYLFRRLRVTVPRRVPYAATHQSSINFTSPHRSRLSDNGPDSLLQFSIFVLPGFSPSSVVVLARSTLSSFPGRTPAAMMDRRTPQRSSFQRLEKLGEGTYATVYKGRNRQTGEMVALKEIHLDSEEGTPSTAIREISLMKELKHENILSLYDIIHAENKLMLVFEFMDRDLKKHMELRGNQLDYTTIKDFMHQLLRGVAFCHHNRVLHRDLKPQNLLINASGQLKLADFGLARAFGIPVNTFSHEVVTLWYRAPDVLLGSRMYNTSIDIWSAGCIMAEMYMGRPLFPGSTNEDQLQKIFRLMGTPSERSWPGISQFPEYKPNFPVYATQDLSLILPRMDPLGLDLLSRMLQLRPEMRISAADALRHSWFNDLSQVRYQVQQQQQQ</sequence>
<dbReference type="GO" id="GO:0005634">
    <property type="term" value="C:nucleus"/>
    <property type="evidence" value="ECO:0007669"/>
    <property type="project" value="TreeGrafter"/>
</dbReference>
<evidence type="ECO:0000259" key="16">
    <source>
        <dbReference type="PROSITE" id="PS50011"/>
    </source>
</evidence>
<organism evidence="17 18">
    <name type="scientific">Emergomyces africanus</name>
    <dbReference type="NCBI Taxonomy" id="1955775"/>
    <lineage>
        <taxon>Eukaryota</taxon>
        <taxon>Fungi</taxon>
        <taxon>Dikarya</taxon>
        <taxon>Ascomycota</taxon>
        <taxon>Pezizomycotina</taxon>
        <taxon>Eurotiomycetes</taxon>
        <taxon>Eurotiomycetidae</taxon>
        <taxon>Onygenales</taxon>
        <taxon>Ajellomycetaceae</taxon>
        <taxon>Emergomyces</taxon>
    </lineage>
</organism>
<comment type="similarity">
    <text evidence="1">Belongs to the protein kinase superfamily. CMGC Ser/Thr protein kinase family. CDC2/CDKX subfamily.</text>
</comment>
<dbReference type="Gene3D" id="1.10.510.10">
    <property type="entry name" value="Transferase(Phosphotransferase) domain 1"/>
    <property type="match status" value="1"/>
</dbReference>
<evidence type="ECO:0000256" key="2">
    <source>
        <dbReference type="ARBA" id="ARBA00012425"/>
    </source>
</evidence>
<comment type="caution">
    <text evidence="17">The sequence shown here is derived from an EMBL/GenBank/DDBJ whole genome shotgun (WGS) entry which is preliminary data.</text>
</comment>
<comment type="function">
    <text evidence="11">When phosphate concentrations are high it phosphorylates the PHO4 transcription factor thus establishing repression.</text>
</comment>
<dbReference type="FunFam" id="1.10.510.10:FF:000410">
    <property type="entry name" value="Probable PHO85-cyclin-dependent protein kinase"/>
    <property type="match status" value="1"/>
</dbReference>
<dbReference type="OrthoDB" id="1732493at2759"/>
<dbReference type="InterPro" id="IPR017441">
    <property type="entry name" value="Protein_kinase_ATP_BS"/>
</dbReference>
<dbReference type="PROSITE" id="PS00108">
    <property type="entry name" value="PROTEIN_KINASE_ST"/>
    <property type="match status" value="1"/>
</dbReference>
<evidence type="ECO:0000313" key="18">
    <source>
        <dbReference type="Proteomes" id="UP000091918"/>
    </source>
</evidence>
<dbReference type="PANTHER" id="PTHR24056:SF46">
    <property type="entry name" value="CYCLIN-DEPENDENT KINASE 5"/>
    <property type="match status" value="1"/>
</dbReference>
<feature type="domain" description="Protein kinase" evidence="16">
    <location>
        <begin position="89"/>
        <end position="369"/>
    </location>
</feature>
<protein>
    <recommendedName>
        <fullName evidence="13">Negative regulator of the PHO system</fullName>
        <ecNumber evidence="2">2.7.11.22</ecNumber>
    </recommendedName>
    <alternativeName>
        <fullName evidence="8">Serine/threonine-protein kinase PHO85</fullName>
    </alternativeName>
</protein>
<dbReference type="InterPro" id="IPR011009">
    <property type="entry name" value="Kinase-like_dom_sf"/>
</dbReference>
<evidence type="ECO:0000256" key="13">
    <source>
        <dbReference type="ARBA" id="ARBA00073154"/>
    </source>
</evidence>
<dbReference type="Pfam" id="PF00069">
    <property type="entry name" value="Pkinase"/>
    <property type="match status" value="1"/>
</dbReference>
<dbReference type="EMBL" id="LGUA01000183">
    <property type="protein sequence ID" value="OAX83378.1"/>
    <property type="molecule type" value="Genomic_DNA"/>
</dbReference>
<dbReference type="PROSITE" id="PS50011">
    <property type="entry name" value="PROTEIN_KINASE_DOM"/>
    <property type="match status" value="1"/>
</dbReference>
<dbReference type="SMART" id="SM00220">
    <property type="entry name" value="S_TKc"/>
    <property type="match status" value="1"/>
</dbReference>
<evidence type="ECO:0000256" key="4">
    <source>
        <dbReference type="ARBA" id="ARBA00022679"/>
    </source>
</evidence>
<name>A0A1B7P317_9EURO</name>
<evidence type="ECO:0000256" key="3">
    <source>
        <dbReference type="ARBA" id="ARBA00022527"/>
    </source>
</evidence>
<comment type="subunit">
    <text evidence="12">Interacts with a number of cyclins.</text>
</comment>
<dbReference type="Proteomes" id="UP000091918">
    <property type="component" value="Unassembled WGS sequence"/>
</dbReference>
<keyword evidence="3 15" id="KW-0723">Serine/threonine-protein kinase</keyword>
<evidence type="ECO:0000256" key="1">
    <source>
        <dbReference type="ARBA" id="ARBA00006485"/>
    </source>
</evidence>
<evidence type="ECO:0000256" key="10">
    <source>
        <dbReference type="ARBA" id="ARBA00048367"/>
    </source>
</evidence>
<keyword evidence="7 14" id="KW-0067">ATP-binding</keyword>
<evidence type="ECO:0000256" key="9">
    <source>
        <dbReference type="ARBA" id="ARBA00047811"/>
    </source>
</evidence>
<keyword evidence="4" id="KW-0808">Transferase</keyword>
<dbReference type="Gene3D" id="3.30.200.20">
    <property type="entry name" value="Phosphorylase Kinase, domain 1"/>
    <property type="match status" value="1"/>
</dbReference>
<evidence type="ECO:0000256" key="12">
    <source>
        <dbReference type="ARBA" id="ARBA00066118"/>
    </source>
</evidence>
<comment type="catalytic activity">
    <reaction evidence="9">
        <text>L-threonyl-[protein] + ATP = O-phospho-L-threonyl-[protein] + ADP + H(+)</text>
        <dbReference type="Rhea" id="RHEA:46608"/>
        <dbReference type="Rhea" id="RHEA-COMP:11060"/>
        <dbReference type="Rhea" id="RHEA-COMP:11605"/>
        <dbReference type="ChEBI" id="CHEBI:15378"/>
        <dbReference type="ChEBI" id="CHEBI:30013"/>
        <dbReference type="ChEBI" id="CHEBI:30616"/>
        <dbReference type="ChEBI" id="CHEBI:61977"/>
        <dbReference type="ChEBI" id="CHEBI:456216"/>
        <dbReference type="EC" id="2.7.11.22"/>
    </reaction>
</comment>
<keyword evidence="5 14" id="KW-0547">Nucleotide-binding</keyword>
<dbReference type="InterPro" id="IPR050108">
    <property type="entry name" value="CDK"/>
</dbReference>
<dbReference type="PROSITE" id="PS00107">
    <property type="entry name" value="PROTEIN_KINASE_ATP"/>
    <property type="match status" value="1"/>
</dbReference>
<keyword evidence="18" id="KW-1185">Reference proteome</keyword>
<dbReference type="AlphaFoldDB" id="A0A1B7P317"/>
<evidence type="ECO:0000256" key="7">
    <source>
        <dbReference type="ARBA" id="ARBA00022840"/>
    </source>
</evidence>
<dbReference type="GO" id="GO:0005524">
    <property type="term" value="F:ATP binding"/>
    <property type="evidence" value="ECO:0007669"/>
    <property type="project" value="UniProtKB-UniRule"/>
</dbReference>
<dbReference type="GO" id="GO:0004693">
    <property type="term" value="F:cyclin-dependent protein serine/threonine kinase activity"/>
    <property type="evidence" value="ECO:0007669"/>
    <property type="project" value="UniProtKB-EC"/>
</dbReference>
<evidence type="ECO:0000256" key="11">
    <source>
        <dbReference type="ARBA" id="ARBA00053974"/>
    </source>
</evidence>
<evidence type="ECO:0000256" key="6">
    <source>
        <dbReference type="ARBA" id="ARBA00022777"/>
    </source>
</evidence>